<name>A0A2H4P8E8_9CAUD</name>
<evidence type="ECO:0000313" key="2">
    <source>
        <dbReference type="Proteomes" id="UP000241822"/>
    </source>
</evidence>
<protein>
    <submittedName>
        <fullName evidence="1">Uncharacterized protein</fullName>
    </submittedName>
</protein>
<proteinExistence type="predicted"/>
<keyword evidence="2" id="KW-1185">Reference proteome</keyword>
<evidence type="ECO:0000313" key="1">
    <source>
        <dbReference type="EMBL" id="ATW58503.1"/>
    </source>
</evidence>
<dbReference type="EMBL" id="MG198776">
    <property type="protein sequence ID" value="ATW58503.1"/>
    <property type="molecule type" value="Genomic_DNA"/>
</dbReference>
<accession>A0A2H4P8E8</accession>
<organism evidence="1 2">
    <name type="scientific">Corynebacterium phage C3PO</name>
    <dbReference type="NCBI Taxonomy" id="2047868"/>
    <lineage>
        <taxon>Viruses</taxon>
        <taxon>Duplodnaviria</taxon>
        <taxon>Heunggongvirae</taxon>
        <taxon>Uroviricota</taxon>
        <taxon>Caudoviricetes</taxon>
        <taxon>Zierdtviridae</taxon>
        <taxon>Toshachvirinae</taxon>
        <taxon>Ceetrepovirus</taxon>
        <taxon>Ceetrepovirus C3PO</taxon>
        <taxon>Corynebacterium virus C3PO</taxon>
    </lineage>
</organism>
<dbReference type="Proteomes" id="UP000241822">
    <property type="component" value="Segment"/>
</dbReference>
<reference evidence="1 2" key="1">
    <citation type="submission" date="2017-10" db="EMBL/GenBank/DDBJ databases">
        <authorList>
            <person name="Almansoob K.M."/>
            <person name="Barra A."/>
            <person name="Canlas S.M."/>
            <person name="Chawla N."/>
            <person name="Johnson B.N."/>
            <person name="Kuhl M.D."/>
            <person name="Lin J.Y."/>
            <person name="Patel D.V."/>
            <person name="Reddy A.G."/>
            <person name="Sobol L."/>
            <person name="Solorzano-Papili D."/>
            <person name="Monti D.L."/>
            <person name="Stoner T.H."/>
            <person name="Garlena R.A."/>
            <person name="Russell D.A."/>
            <person name="Pope W.H."/>
            <person name="Jacobs-Sera D."/>
            <person name="Hatfull G.F."/>
        </authorList>
    </citation>
    <scope>NUCLEOTIDE SEQUENCE [LARGE SCALE GENOMIC DNA]</scope>
</reference>
<gene>
    <name evidence="1" type="ORF">SEA_C3PO_95</name>
</gene>
<sequence length="64" mass="7015">MISEGMNALVAIATRYGIQSLSVIDGTGCRWEINEDEVFLIETTGEKYAVDVDEILGAYQGEND</sequence>